<dbReference type="Pfam" id="PF13649">
    <property type="entry name" value="Methyltransf_25"/>
    <property type="match status" value="1"/>
</dbReference>
<proteinExistence type="predicted"/>
<dbReference type="EMBL" id="JAHLQK010000001">
    <property type="protein sequence ID" value="MBU5674845.1"/>
    <property type="molecule type" value="Genomic_DNA"/>
</dbReference>
<dbReference type="PANTHER" id="PTHR30204">
    <property type="entry name" value="REDOX-CYCLING DRUG-SENSING TRANSCRIPTIONAL ACTIVATOR SOXR"/>
    <property type="match status" value="1"/>
</dbReference>
<dbReference type="CDD" id="cd02440">
    <property type="entry name" value="AdoMet_MTases"/>
    <property type="match status" value="1"/>
</dbReference>
<reference evidence="2 3" key="1">
    <citation type="submission" date="2021-06" db="EMBL/GenBank/DDBJ databases">
        <authorList>
            <person name="Sun Q."/>
            <person name="Li D."/>
        </authorList>
    </citation>
    <scope>NUCLEOTIDE SEQUENCE [LARGE SCALE GENOMIC DNA]</scope>
    <source>
        <strain evidence="2 3">MSJ-5</strain>
    </source>
</reference>
<dbReference type="Proteomes" id="UP000779508">
    <property type="component" value="Unassembled WGS sequence"/>
</dbReference>
<keyword evidence="3" id="KW-1185">Reference proteome</keyword>
<name>A0ABS6FX85_9FIRM</name>
<organism evidence="2 3">
    <name type="scientific">Alkaliphilus flagellatus</name>
    <dbReference type="NCBI Taxonomy" id="2841507"/>
    <lineage>
        <taxon>Bacteria</taxon>
        <taxon>Bacillati</taxon>
        <taxon>Bacillota</taxon>
        <taxon>Clostridia</taxon>
        <taxon>Peptostreptococcales</taxon>
        <taxon>Natronincolaceae</taxon>
        <taxon>Alkaliphilus</taxon>
    </lineage>
</organism>
<dbReference type="PROSITE" id="PS50937">
    <property type="entry name" value="HTH_MERR_2"/>
    <property type="match status" value="1"/>
</dbReference>
<dbReference type="Pfam" id="PF13411">
    <property type="entry name" value="MerR_1"/>
    <property type="match status" value="1"/>
</dbReference>
<dbReference type="InterPro" id="IPR047057">
    <property type="entry name" value="MerR_fam"/>
</dbReference>
<sequence>MRIGEFAKKYNLTIDTIRHYMDIELLLPEKSGGHYFFGEKEEKDLKEILQLKELKFTLSEIQRIIGYSRLSQLRYKEDKIYIRGILLDKKNILDEEKRGIQKALEILKNRINEIDNIDEIVESSGIKTGIHISFIQYLSCPICDMPLELEDGKVTSNMIMEGYFRCKCGYSGNVEDGIYVSLDDEDRKKIHKENLDSTVKPAATLGEYVEGTDASLINHIYKSIDSIINFMDIDALDNKIILELGTGSGFFMRQFLSYIKPNNIYIVTDHDIDRIRFIKAYLEEHFLDCKFVFICSDLSKLPIKNESADYIVNYLTSLNYSLKNDQFLDNILIPKIRKGGKLIGCSYYVKSGSKILRSVPPTSRKFFEERAYKTEIKNLALNNIEVKEIGDIIVESKYEVMMEGHEFYTLVYCGEK</sequence>
<gene>
    <name evidence="2" type="ORF">KQI88_00250</name>
</gene>
<protein>
    <submittedName>
        <fullName evidence="2">MerR family transcriptional regulator</fullName>
    </submittedName>
</protein>
<dbReference type="PANTHER" id="PTHR30204:SF96">
    <property type="entry name" value="CHROMOSOME-ANCHORING PROTEIN RACA"/>
    <property type="match status" value="1"/>
</dbReference>
<dbReference type="SMART" id="SM00422">
    <property type="entry name" value="HTH_MERR"/>
    <property type="match status" value="1"/>
</dbReference>
<feature type="domain" description="HTH merR-type" evidence="1">
    <location>
        <begin position="1"/>
        <end position="67"/>
    </location>
</feature>
<evidence type="ECO:0000259" key="1">
    <source>
        <dbReference type="PROSITE" id="PS50937"/>
    </source>
</evidence>
<comment type="caution">
    <text evidence="2">The sequence shown here is derived from an EMBL/GenBank/DDBJ whole genome shotgun (WGS) entry which is preliminary data.</text>
</comment>
<dbReference type="InterPro" id="IPR000551">
    <property type="entry name" value="MerR-type_HTH_dom"/>
</dbReference>
<dbReference type="RefSeq" id="WP_216414364.1">
    <property type="nucleotide sequence ID" value="NZ_JAHLQK010000001.1"/>
</dbReference>
<accession>A0ABS6FX85</accession>
<dbReference type="InterPro" id="IPR041698">
    <property type="entry name" value="Methyltransf_25"/>
</dbReference>
<evidence type="ECO:0000313" key="3">
    <source>
        <dbReference type="Proteomes" id="UP000779508"/>
    </source>
</evidence>
<evidence type="ECO:0000313" key="2">
    <source>
        <dbReference type="EMBL" id="MBU5674845.1"/>
    </source>
</evidence>